<dbReference type="GO" id="GO:0019079">
    <property type="term" value="P:viral genome replication"/>
    <property type="evidence" value="ECO:0007669"/>
    <property type="project" value="InterPro"/>
</dbReference>
<evidence type="ECO:0000313" key="8">
    <source>
        <dbReference type="EMBL" id="QKE54864.1"/>
    </source>
</evidence>
<feature type="compositionally biased region" description="Low complexity" evidence="6">
    <location>
        <begin position="517"/>
        <end position="545"/>
    </location>
</feature>
<evidence type="ECO:0000256" key="6">
    <source>
        <dbReference type="SAM" id="MobiDB-lite"/>
    </source>
</evidence>
<dbReference type="Gene3D" id="3.40.50.300">
    <property type="entry name" value="P-loop containing nucleotide triphosphate hydrolases"/>
    <property type="match status" value="1"/>
</dbReference>
<dbReference type="GO" id="GO:0006260">
    <property type="term" value="P:DNA replication"/>
    <property type="evidence" value="ECO:0007669"/>
    <property type="project" value="UniProtKB-KW"/>
</dbReference>
<evidence type="ECO:0000256" key="5">
    <source>
        <dbReference type="ARBA" id="ARBA00022840"/>
    </source>
</evidence>
<sequence length="675" mass="76418">MQAQVRSAGQRVRRFLWRDGRGSDSRAILGSKTEEVIQERDPETRPLGVVEAEEKLQNMKMHIGGVILICNDQGHTVDDLLAYGLLLNAMACNEGWIAAGDVNKDGIFHVHCICKTGVRSDSWKRTMLSVWDNIHKQTAWFERYGCCSLDVIKSQRVHRWSALMQYIMKNPTWVLANREAYLQMSKDITEWGLSKRFQTDKTEEQDFTKANPMVEEILTSLTEFRCKTMEDFMKTAPNIALKYLHRPGFPTIVQNCLAYLKATGSTWSLRNFARYAADPGPIHAVILTQGIEPAHWDRCLYQWITKSDSKRNTIYIEGPSNTGKTSLFLGLKQVCPYGEIVNGLTFNFEALVDAVWGLWDEPLCAPEVVEKFKQISGGETTQIPIKFKKPVTLPRTPILVCTNTPIWRWCPNQEPMLKNRMFMFAFNNDVSSGVFYPRCVERSCKCDYCAFSRRRTGITDSTTDTGSMPESEQPGSSREHMDSGNENPECSMGTRPMSGRTGTSRSTDGCGSGGRGRQSSHTTTRRSSSSSTSSSDGSSSSNGSSHSRKRIRSSRTRSTQSMGTTRTTRDSKYDHRRMGSSRKHARRRHDRGHFERNADHTYVVSMGGTGCNESEMDVQIPSQEQQMDQQMATLKLVIPGKNIWCNYLSYLWHTYHEQPITNLTCHELLPPSDSD</sequence>
<feature type="compositionally biased region" description="Basic and acidic residues" evidence="6">
    <location>
        <begin position="567"/>
        <end position="577"/>
    </location>
</feature>
<feature type="compositionally biased region" description="Low complexity" evidence="6">
    <location>
        <begin position="498"/>
        <end position="509"/>
    </location>
</feature>
<reference evidence="8" key="1">
    <citation type="submission" date="2020-01" db="EMBL/GenBank/DDBJ databases">
        <title>Viral genomes from wild and zoo birds in China.</title>
        <authorList>
            <person name="Xiao Y."/>
            <person name="Shan T."/>
            <person name="Yang S."/>
            <person name="Zhang W."/>
        </authorList>
    </citation>
    <scope>NUCLEOTIDE SEQUENCE</scope>
    <source>
        <strain evidence="8">Bs219par01</strain>
    </source>
</reference>
<evidence type="ECO:0000259" key="7">
    <source>
        <dbReference type="PROSITE" id="PS51206"/>
    </source>
</evidence>
<accession>A0A7D3UW21</accession>
<organism evidence="8">
    <name type="scientific">Parvoviridae sp</name>
    <dbReference type="NCBI Taxonomy" id="1940570"/>
    <lineage>
        <taxon>Viruses</taxon>
        <taxon>Monodnaviria</taxon>
        <taxon>Shotokuvirae</taxon>
        <taxon>Cossaviricota</taxon>
        <taxon>Quintoviricetes</taxon>
        <taxon>Piccovirales</taxon>
        <taxon>Parvoviridae</taxon>
    </lineage>
</organism>
<feature type="compositionally biased region" description="Low complexity" evidence="6">
    <location>
        <begin position="458"/>
        <end position="467"/>
    </location>
</feature>
<name>A0A7D3UW21_9VIRU</name>
<dbReference type="InterPro" id="IPR014015">
    <property type="entry name" value="Helicase_SF3_DNA-vir"/>
</dbReference>
<keyword evidence="5" id="KW-0067">ATP-binding</keyword>
<evidence type="ECO:0000256" key="1">
    <source>
        <dbReference type="ARBA" id="ARBA00004147"/>
    </source>
</evidence>
<feature type="compositionally biased region" description="Basic residues" evidence="6">
    <location>
        <begin position="578"/>
        <end position="591"/>
    </location>
</feature>
<dbReference type="PROSITE" id="PS51206">
    <property type="entry name" value="SF3_HELICASE_1"/>
    <property type="match status" value="1"/>
</dbReference>
<evidence type="ECO:0000256" key="3">
    <source>
        <dbReference type="ARBA" id="ARBA00022705"/>
    </source>
</evidence>
<dbReference type="GO" id="GO:0042025">
    <property type="term" value="C:host cell nucleus"/>
    <property type="evidence" value="ECO:0007669"/>
    <property type="project" value="UniProtKB-SubCell"/>
</dbReference>
<dbReference type="InterPro" id="IPR001257">
    <property type="entry name" value="Parvovirus_NS1_helicase"/>
</dbReference>
<feature type="region of interest" description="Disordered" evidence="6">
    <location>
        <begin position="458"/>
        <end position="597"/>
    </location>
</feature>
<dbReference type="GO" id="GO:0005524">
    <property type="term" value="F:ATP binding"/>
    <property type="evidence" value="ECO:0007669"/>
    <property type="project" value="UniProtKB-KW"/>
</dbReference>
<dbReference type="SUPFAM" id="SSF52540">
    <property type="entry name" value="P-loop containing nucleoside triphosphate hydrolases"/>
    <property type="match status" value="1"/>
</dbReference>
<proteinExistence type="predicted"/>
<keyword evidence="4" id="KW-0547">Nucleotide-binding</keyword>
<feature type="compositionally biased region" description="Basic residues" evidence="6">
    <location>
        <begin position="546"/>
        <end position="555"/>
    </location>
</feature>
<comment type="subcellular location">
    <subcellularLocation>
        <location evidence="1">Host nucleus</location>
    </subcellularLocation>
</comment>
<feature type="compositionally biased region" description="Low complexity" evidence="6">
    <location>
        <begin position="556"/>
        <end position="566"/>
    </location>
</feature>
<feature type="domain" description="SF3 helicase" evidence="7">
    <location>
        <begin position="248"/>
        <end position="439"/>
    </location>
</feature>
<keyword evidence="2" id="KW-1048">Host nucleus</keyword>
<protein>
    <submittedName>
        <fullName evidence="8">Nonstructural protein</fullName>
    </submittedName>
</protein>
<evidence type="ECO:0000256" key="4">
    <source>
        <dbReference type="ARBA" id="ARBA00022741"/>
    </source>
</evidence>
<dbReference type="InterPro" id="IPR027417">
    <property type="entry name" value="P-loop_NTPase"/>
</dbReference>
<dbReference type="Pfam" id="PF01057">
    <property type="entry name" value="Parvo_NS1"/>
    <property type="match status" value="1"/>
</dbReference>
<evidence type="ECO:0000256" key="2">
    <source>
        <dbReference type="ARBA" id="ARBA00022562"/>
    </source>
</evidence>
<keyword evidence="3" id="KW-0235">DNA replication</keyword>
<dbReference type="EMBL" id="MT138221">
    <property type="protein sequence ID" value="QKE54864.1"/>
    <property type="molecule type" value="Genomic_DNA"/>
</dbReference>